<feature type="compositionally biased region" description="Basic residues" evidence="3">
    <location>
        <begin position="383"/>
        <end position="392"/>
    </location>
</feature>
<gene>
    <name evidence="5" type="ORF">HJ526_17035</name>
</gene>
<comment type="caution">
    <text evidence="5">The sequence shown here is derived from an EMBL/GenBank/DDBJ whole genome shotgun (WGS) entry which is preliminary data.</text>
</comment>
<dbReference type="InterPro" id="IPR005053">
    <property type="entry name" value="MobA_MobL"/>
</dbReference>
<dbReference type="EMBL" id="JABCJD010000010">
    <property type="protein sequence ID" value="NVO29132.1"/>
    <property type="molecule type" value="Genomic_DNA"/>
</dbReference>
<dbReference type="Pfam" id="PF03389">
    <property type="entry name" value="MobA_MobL"/>
    <property type="match status" value="1"/>
</dbReference>
<comment type="similarity">
    <text evidence="1">Belongs to the MobA/MobL family.</text>
</comment>
<accession>A0ABX2PKA5</accession>
<feature type="region of interest" description="Disordered" evidence="3">
    <location>
        <begin position="363"/>
        <end position="392"/>
    </location>
</feature>
<protein>
    <submittedName>
        <fullName evidence="5">MobA/MobL family protein</fullName>
    </submittedName>
</protein>
<dbReference type="RefSeq" id="WP_176855812.1">
    <property type="nucleotide sequence ID" value="NZ_JABCJD010000010.1"/>
</dbReference>
<keyword evidence="2" id="KW-0184">Conjugation</keyword>
<evidence type="ECO:0000313" key="5">
    <source>
        <dbReference type="EMBL" id="NVO29132.1"/>
    </source>
</evidence>
<sequence length="392" mass="43847">MALFSFKHSVRTFSEKRTANARQAEHGQTAAHLRYITRKQAARCVLRERLAGKTDAETGTLAEQEAERRKGRVCERFILALPVEATPDQRAALVKEFCETFTQGVAGYVAAIHDQTGNDIANPHAHVVAFDVQVKTGGRGRPRSTLGMARKNAVETTAAQWASIHNRMMDAWGYGQDSHISHLSFAARGIDRIPQIHEGAASRKMAGRGDEIAPKAEWHHIDQGHSRADANAVIREINSMKEMQNEQTEHGNRLGRPYDDDRARRRDRRQDVGTHGVSRGSGVGSPTPPFASTESVGEDLRGDQNTASTDAPAVFPPFFARSAAAEKNVPSPFDRRILRGSRIRWVYRELVMLRDTLRARLFRKDPENDPPPMTAAQIQSVRPRSRIQQHYR</sequence>
<evidence type="ECO:0000256" key="2">
    <source>
        <dbReference type="ARBA" id="ARBA00022971"/>
    </source>
</evidence>
<proteinExistence type="inferred from homology"/>
<evidence type="ECO:0000256" key="3">
    <source>
        <dbReference type="SAM" id="MobiDB-lite"/>
    </source>
</evidence>
<evidence type="ECO:0000259" key="4">
    <source>
        <dbReference type="Pfam" id="PF03389"/>
    </source>
</evidence>
<reference evidence="5 6" key="1">
    <citation type="submission" date="2020-04" db="EMBL/GenBank/DDBJ databases">
        <title>Donghicola sp., a member of the Rhodobacteraceae family isolated from mangrove forest in Thailand.</title>
        <authorList>
            <person name="Charoenyingcharoen P."/>
            <person name="Yukphan P."/>
        </authorList>
    </citation>
    <scope>NUCLEOTIDE SEQUENCE [LARGE SCALE GENOMIC DNA]</scope>
    <source>
        <strain evidence="5 6">C2-DW-16</strain>
    </source>
</reference>
<evidence type="ECO:0000313" key="6">
    <source>
        <dbReference type="Proteomes" id="UP000523601"/>
    </source>
</evidence>
<organism evidence="5 6">
    <name type="scientific">Donghicola mangrovi</name>
    <dbReference type="NCBI Taxonomy" id="2729614"/>
    <lineage>
        <taxon>Bacteria</taxon>
        <taxon>Pseudomonadati</taxon>
        <taxon>Pseudomonadota</taxon>
        <taxon>Alphaproteobacteria</taxon>
        <taxon>Rhodobacterales</taxon>
        <taxon>Roseobacteraceae</taxon>
        <taxon>Donghicola</taxon>
    </lineage>
</organism>
<dbReference type="Proteomes" id="UP000523601">
    <property type="component" value="Unassembled WGS sequence"/>
</dbReference>
<name>A0ABX2PKA5_9RHOB</name>
<feature type="region of interest" description="Disordered" evidence="3">
    <location>
        <begin position="243"/>
        <end position="313"/>
    </location>
</feature>
<keyword evidence="6" id="KW-1185">Reference proteome</keyword>
<dbReference type="Gene3D" id="3.30.930.30">
    <property type="match status" value="1"/>
</dbReference>
<feature type="domain" description="MobA/MobL protein" evidence="4">
    <location>
        <begin position="63"/>
        <end position="207"/>
    </location>
</feature>
<feature type="compositionally biased region" description="Basic and acidic residues" evidence="3">
    <location>
        <begin position="243"/>
        <end position="272"/>
    </location>
</feature>
<evidence type="ECO:0000256" key="1">
    <source>
        <dbReference type="ARBA" id="ARBA00010873"/>
    </source>
</evidence>